<dbReference type="GO" id="GO:0004746">
    <property type="term" value="F:riboflavin synthase activity"/>
    <property type="evidence" value="ECO:0007669"/>
    <property type="project" value="UniProtKB-UniRule"/>
</dbReference>
<dbReference type="InterPro" id="IPR017938">
    <property type="entry name" value="Riboflavin_synthase-like_b-brl"/>
</dbReference>
<dbReference type="InterPro" id="IPR001783">
    <property type="entry name" value="Lumazine-bd"/>
</dbReference>
<gene>
    <name evidence="12" type="ORF">A8C75_07445</name>
</gene>
<evidence type="ECO:0000256" key="4">
    <source>
        <dbReference type="ARBA" id="ARBA00012827"/>
    </source>
</evidence>
<dbReference type="CDD" id="cd00402">
    <property type="entry name" value="Riboflavin_synthase_like"/>
    <property type="match status" value="1"/>
</dbReference>
<proteinExistence type="predicted"/>
<dbReference type="PANTHER" id="PTHR21098:SF0">
    <property type="entry name" value="RIBOFLAVIN SYNTHASE"/>
    <property type="match status" value="1"/>
</dbReference>
<feature type="domain" description="Lumazine-binding" evidence="11">
    <location>
        <begin position="98"/>
        <end position="194"/>
    </location>
</feature>
<dbReference type="InterPro" id="IPR023366">
    <property type="entry name" value="ATP_synth_asu-like_sf"/>
</dbReference>
<dbReference type="PROSITE" id="PS51177">
    <property type="entry name" value="LUMAZINE_BIND"/>
    <property type="match status" value="2"/>
</dbReference>
<dbReference type="SUPFAM" id="SSF63380">
    <property type="entry name" value="Riboflavin synthase domain-like"/>
    <property type="match status" value="2"/>
</dbReference>
<accession>A0A1A9EXE3</accession>
<evidence type="ECO:0000256" key="1">
    <source>
        <dbReference type="ARBA" id="ARBA00000968"/>
    </source>
</evidence>
<dbReference type="NCBIfam" id="NF009566">
    <property type="entry name" value="PRK13020.1"/>
    <property type="match status" value="1"/>
</dbReference>
<evidence type="ECO:0000313" key="12">
    <source>
        <dbReference type="EMBL" id="ANG62338.1"/>
    </source>
</evidence>
<dbReference type="RefSeq" id="WP_067380164.1">
    <property type="nucleotide sequence ID" value="NZ_CP015839.1"/>
</dbReference>
<dbReference type="STRING" id="1821621.A8C75_07445"/>
<dbReference type="FunFam" id="2.40.30.20:FF:000003">
    <property type="entry name" value="Riboflavin synthase, alpha subunit"/>
    <property type="match status" value="1"/>
</dbReference>
<dbReference type="OrthoDB" id="9788537at2"/>
<dbReference type="GO" id="GO:0009231">
    <property type="term" value="P:riboflavin biosynthetic process"/>
    <property type="evidence" value="ECO:0007669"/>
    <property type="project" value="UniProtKB-KW"/>
</dbReference>
<name>A0A1A9EXE3_9GAMM</name>
<comment type="pathway">
    <text evidence="3">Cofactor biosynthesis; riboflavin biosynthesis; riboflavin from 2-hydroxy-3-oxobutyl phosphate and 5-amino-6-(D-ribitylamino)uracil: step 2/2.</text>
</comment>
<feature type="repeat" description="Lumazine-binding" evidence="10">
    <location>
        <begin position="98"/>
        <end position="194"/>
    </location>
</feature>
<dbReference type="PIRSF" id="PIRSF000498">
    <property type="entry name" value="Riboflavin_syn_A"/>
    <property type="match status" value="1"/>
</dbReference>
<evidence type="ECO:0000256" key="5">
    <source>
        <dbReference type="ARBA" id="ARBA00013950"/>
    </source>
</evidence>
<dbReference type="InterPro" id="IPR026017">
    <property type="entry name" value="Lumazine-bd_dom"/>
</dbReference>
<comment type="function">
    <text evidence="2">Catalyzes the dismutation of two molecules of 6,7-dimethyl-8-ribityllumazine, resulting in the formation of riboflavin and 5-amino-6-(D-ribitylamino)uracil.</text>
</comment>
<feature type="repeat" description="Lumazine-binding" evidence="10">
    <location>
        <begin position="1"/>
        <end position="97"/>
    </location>
</feature>
<keyword evidence="8" id="KW-0677">Repeat</keyword>
<evidence type="ECO:0000256" key="9">
    <source>
        <dbReference type="NCBIfam" id="TIGR00187"/>
    </source>
</evidence>
<dbReference type="Pfam" id="PF00677">
    <property type="entry name" value="Lum_binding"/>
    <property type="match status" value="2"/>
</dbReference>
<feature type="domain" description="Lumazine-binding" evidence="11">
    <location>
        <begin position="1"/>
        <end position="97"/>
    </location>
</feature>
<evidence type="ECO:0000256" key="3">
    <source>
        <dbReference type="ARBA" id="ARBA00004887"/>
    </source>
</evidence>
<dbReference type="PANTHER" id="PTHR21098">
    <property type="entry name" value="RIBOFLAVIN SYNTHASE ALPHA CHAIN"/>
    <property type="match status" value="1"/>
</dbReference>
<dbReference type="KEGG" id="mars:A8C75_07445"/>
<keyword evidence="13" id="KW-1185">Reference proteome</keyword>
<reference evidence="13" key="1">
    <citation type="submission" date="2016-05" db="EMBL/GenBank/DDBJ databases">
        <authorList>
            <person name="Baek K."/>
            <person name="Yang S.-J."/>
        </authorList>
    </citation>
    <scope>NUCLEOTIDE SEQUENCE [LARGE SCALE GENOMIC DNA]</scope>
    <source>
        <strain evidence="13">ST58-10</strain>
    </source>
</reference>
<dbReference type="NCBIfam" id="TIGR00187">
    <property type="entry name" value="ribE"/>
    <property type="match status" value="1"/>
</dbReference>
<dbReference type="Gene3D" id="2.40.30.20">
    <property type="match status" value="2"/>
</dbReference>
<dbReference type="EC" id="2.5.1.9" evidence="4 9"/>
<evidence type="ECO:0000256" key="6">
    <source>
        <dbReference type="ARBA" id="ARBA00022619"/>
    </source>
</evidence>
<evidence type="ECO:0000259" key="11">
    <source>
        <dbReference type="PROSITE" id="PS51177"/>
    </source>
</evidence>
<evidence type="ECO:0000256" key="7">
    <source>
        <dbReference type="ARBA" id="ARBA00022679"/>
    </source>
</evidence>
<evidence type="ECO:0000313" key="13">
    <source>
        <dbReference type="Proteomes" id="UP000078070"/>
    </source>
</evidence>
<dbReference type="AlphaFoldDB" id="A0A1A9EXE3"/>
<dbReference type="Proteomes" id="UP000078070">
    <property type="component" value="Chromosome"/>
</dbReference>
<evidence type="ECO:0000256" key="10">
    <source>
        <dbReference type="PROSITE-ProRule" id="PRU00524"/>
    </source>
</evidence>
<dbReference type="EMBL" id="CP015839">
    <property type="protein sequence ID" value="ANG62338.1"/>
    <property type="molecule type" value="Genomic_DNA"/>
</dbReference>
<sequence length="204" mass="22101">MFTGIVQGKARVVALQRHPQFMQLSLDLPPARANQLEQGASIAVNGTCLTVTGFEGTRVDFDLIVETLRATNLGELNLGDEVNFERAARFGDEIGGHLLSGHVHATAEIVSIESTEHNCIISFAVPTALQKYILPKGFVALNGCSLTIGEVQNGQFNVYLIPETLAVTRFGSARVGERINLEVDPHTQAVVDTVERYLEAQSKA</sequence>
<keyword evidence="7" id="KW-0808">Transferase</keyword>
<organism evidence="12 13">
    <name type="scientific">Marinobacterium aestuarii</name>
    <dbReference type="NCBI Taxonomy" id="1821621"/>
    <lineage>
        <taxon>Bacteria</taxon>
        <taxon>Pseudomonadati</taxon>
        <taxon>Pseudomonadota</taxon>
        <taxon>Gammaproteobacteria</taxon>
        <taxon>Oceanospirillales</taxon>
        <taxon>Oceanospirillaceae</taxon>
        <taxon>Marinobacterium</taxon>
    </lineage>
</organism>
<reference evidence="12 13" key="2">
    <citation type="journal article" date="2018" name="Int. J. Syst. Evol. Microbiol.">
        <title>Marinobacterium aestuarii sp. nov., a benzene-degrading marine bacterium isolated from estuary sediment.</title>
        <authorList>
            <person name="Bae S.S."/>
            <person name="Jung J."/>
            <person name="Chung D."/>
            <person name="Baek K."/>
        </authorList>
    </citation>
    <scope>NUCLEOTIDE SEQUENCE [LARGE SCALE GENOMIC DNA]</scope>
    <source>
        <strain evidence="12 13">ST58-10</strain>
    </source>
</reference>
<protein>
    <recommendedName>
        <fullName evidence="5 9">Riboflavin synthase</fullName>
        <ecNumber evidence="4 9">2.5.1.9</ecNumber>
    </recommendedName>
</protein>
<comment type="catalytic activity">
    <reaction evidence="1">
        <text>2 6,7-dimethyl-8-(1-D-ribityl)lumazine + H(+) = 5-amino-6-(D-ribitylamino)uracil + riboflavin</text>
        <dbReference type="Rhea" id="RHEA:20772"/>
        <dbReference type="ChEBI" id="CHEBI:15378"/>
        <dbReference type="ChEBI" id="CHEBI:15934"/>
        <dbReference type="ChEBI" id="CHEBI:57986"/>
        <dbReference type="ChEBI" id="CHEBI:58201"/>
        <dbReference type="EC" id="2.5.1.9"/>
    </reaction>
</comment>
<keyword evidence="6" id="KW-0686">Riboflavin biosynthesis</keyword>
<dbReference type="NCBIfam" id="NF006767">
    <property type="entry name" value="PRK09289.1"/>
    <property type="match status" value="1"/>
</dbReference>
<evidence type="ECO:0000256" key="2">
    <source>
        <dbReference type="ARBA" id="ARBA00002803"/>
    </source>
</evidence>
<evidence type="ECO:0000256" key="8">
    <source>
        <dbReference type="ARBA" id="ARBA00022737"/>
    </source>
</evidence>